<keyword evidence="1" id="KW-1133">Transmembrane helix</keyword>
<organism evidence="3 4">
    <name type="scientific">Nannocystis pusilla</name>
    <dbReference type="NCBI Taxonomy" id="889268"/>
    <lineage>
        <taxon>Bacteria</taxon>
        <taxon>Pseudomonadati</taxon>
        <taxon>Myxococcota</taxon>
        <taxon>Polyangia</taxon>
        <taxon>Nannocystales</taxon>
        <taxon>Nannocystaceae</taxon>
        <taxon>Nannocystis</taxon>
    </lineage>
</organism>
<feature type="transmembrane region" description="Helical" evidence="1">
    <location>
        <begin position="40"/>
        <end position="63"/>
    </location>
</feature>
<dbReference type="RefSeq" id="WP_224193407.1">
    <property type="nucleotide sequence ID" value="NZ_JAIRAU010000027.1"/>
</dbReference>
<feature type="transmembrane region" description="Helical" evidence="1">
    <location>
        <begin position="69"/>
        <end position="90"/>
    </location>
</feature>
<sequence>MEAAALWLGALELVGALVFALAVLSDMFSRRRSAAVRRQIWALAIAVALVLPLPRLALAASTLRLPPGVAPALLAVWGLGAALLLARLVVGHAAAHRLVRAAAPIAEGPWQETARSLWFGGGPRVELRACATSRTPQVVGVLRPVILVPRTMLAAPAAERRALLAHELAHVARADCLLLLAGAVARAIYWPDPLAWWALRRVRVHAEDAADDAALHTGIPSSSYAAQLVAVARAQLERAGRVAADGLRARVRGVLDVGRIRSDAPARAARWGVPRLVGAALVLATMVTACEARSAEVPGAPASGERGVK</sequence>
<reference evidence="3" key="1">
    <citation type="submission" date="2021-08" db="EMBL/GenBank/DDBJ databases">
        <authorList>
            <person name="Stevens D.C."/>
        </authorList>
    </citation>
    <scope>NUCLEOTIDE SEQUENCE</scope>
    <source>
        <strain evidence="3">DSM 53165</strain>
    </source>
</reference>
<dbReference type="InterPro" id="IPR052173">
    <property type="entry name" value="Beta-lactam_resp_regulator"/>
</dbReference>
<protein>
    <submittedName>
        <fullName evidence="3">M56 family metallopeptidase</fullName>
    </submittedName>
</protein>
<dbReference type="PANTHER" id="PTHR34978">
    <property type="entry name" value="POSSIBLE SENSOR-TRANSDUCER PROTEIN BLAR"/>
    <property type="match status" value="1"/>
</dbReference>
<name>A0ABS7TU98_9BACT</name>
<dbReference type="CDD" id="cd07341">
    <property type="entry name" value="M56_BlaR1_MecR1_like"/>
    <property type="match status" value="1"/>
</dbReference>
<accession>A0ABS7TU98</accession>
<comment type="caution">
    <text evidence="3">The sequence shown here is derived from an EMBL/GenBank/DDBJ whole genome shotgun (WGS) entry which is preliminary data.</text>
</comment>
<dbReference type="PANTHER" id="PTHR34978:SF3">
    <property type="entry name" value="SLR0241 PROTEIN"/>
    <property type="match status" value="1"/>
</dbReference>
<keyword evidence="4" id="KW-1185">Reference proteome</keyword>
<feature type="transmembrane region" description="Helical" evidence="1">
    <location>
        <begin position="6"/>
        <end position="28"/>
    </location>
</feature>
<gene>
    <name evidence="3" type="ORF">K7C98_20595</name>
</gene>
<evidence type="ECO:0000313" key="3">
    <source>
        <dbReference type="EMBL" id="MBZ5711646.1"/>
    </source>
</evidence>
<dbReference type="Pfam" id="PF05569">
    <property type="entry name" value="Peptidase_M56"/>
    <property type="match status" value="1"/>
</dbReference>
<keyword evidence="1" id="KW-0812">Transmembrane</keyword>
<proteinExistence type="predicted"/>
<feature type="domain" description="Peptidase M56" evidence="2">
    <location>
        <begin position="67"/>
        <end position="235"/>
    </location>
</feature>
<dbReference type="EMBL" id="JAIRAU010000027">
    <property type="protein sequence ID" value="MBZ5711646.1"/>
    <property type="molecule type" value="Genomic_DNA"/>
</dbReference>
<keyword evidence="1" id="KW-0472">Membrane</keyword>
<evidence type="ECO:0000313" key="4">
    <source>
        <dbReference type="Proteomes" id="UP001139031"/>
    </source>
</evidence>
<dbReference type="InterPro" id="IPR008756">
    <property type="entry name" value="Peptidase_M56"/>
</dbReference>
<evidence type="ECO:0000256" key="1">
    <source>
        <dbReference type="SAM" id="Phobius"/>
    </source>
</evidence>
<evidence type="ECO:0000259" key="2">
    <source>
        <dbReference type="Pfam" id="PF05569"/>
    </source>
</evidence>
<dbReference type="Proteomes" id="UP001139031">
    <property type="component" value="Unassembled WGS sequence"/>
</dbReference>